<comment type="caution">
    <text evidence="2">The sequence shown here is derived from an EMBL/GenBank/DDBJ whole genome shotgun (WGS) entry which is preliminary data.</text>
</comment>
<name>A0A3M5W994_PSESX</name>
<feature type="signal peptide" evidence="1">
    <location>
        <begin position="1"/>
        <end position="22"/>
    </location>
</feature>
<gene>
    <name evidence="2" type="ORF">ALP29_00293</name>
</gene>
<accession>A0A3M5W994</accession>
<dbReference type="GeneID" id="99642178"/>
<organism evidence="2 3">
    <name type="scientific">Pseudomonas syringae pv. avii</name>
    <dbReference type="NCBI Taxonomy" id="663959"/>
    <lineage>
        <taxon>Bacteria</taxon>
        <taxon>Pseudomonadati</taxon>
        <taxon>Pseudomonadota</taxon>
        <taxon>Gammaproteobacteria</taxon>
        <taxon>Pseudomonadales</taxon>
        <taxon>Pseudomonadaceae</taxon>
        <taxon>Pseudomonas</taxon>
        <taxon>Pseudomonas syringae</taxon>
    </lineage>
</organism>
<dbReference type="InterPro" id="IPR010546">
    <property type="entry name" value="DUF1120"/>
</dbReference>
<dbReference type="Proteomes" id="UP000280395">
    <property type="component" value="Unassembled WGS sequence"/>
</dbReference>
<dbReference type="AlphaFoldDB" id="A0A3M5W994"/>
<proteinExistence type="predicted"/>
<dbReference type="Pfam" id="PF06551">
    <property type="entry name" value="DUF1120"/>
    <property type="match status" value="1"/>
</dbReference>
<evidence type="ECO:0000313" key="3">
    <source>
        <dbReference type="Proteomes" id="UP000280395"/>
    </source>
</evidence>
<evidence type="ECO:0000313" key="2">
    <source>
        <dbReference type="EMBL" id="RMU66333.1"/>
    </source>
</evidence>
<reference evidence="2 3" key="1">
    <citation type="submission" date="2018-08" db="EMBL/GenBank/DDBJ databases">
        <title>Recombination of ecologically and evolutionarily significant loci maintains genetic cohesion in the Pseudomonas syringae species complex.</title>
        <authorList>
            <person name="Dillon M."/>
            <person name="Thakur S."/>
            <person name="Almeida R.N.D."/>
            <person name="Weir B.S."/>
            <person name="Guttman D.S."/>
        </authorList>
    </citation>
    <scope>NUCLEOTIDE SEQUENCE [LARGE SCALE GENOMIC DNA]</scope>
    <source>
        <strain evidence="2 3">ICMP 14479</strain>
    </source>
</reference>
<sequence>MHPSRVLITAAFVLAGVSNAMAASSVDLSVVGVITPSACTPTLSGDGVVDHGKISIQDFPEFGYKVLPKATLQLEVACDAPVLMAVKSTDNRPGTAIPTYPTQPQDLSRFGLGLTSAGKKIGWYELSTSNATADDNPVGLIESPTGNTWVNAPDRSTWQPGWMRTAHDSSSAPFPMTRFSAQVGVATTLTGKRDLPIAEEVYIDGSATLDVVYL</sequence>
<dbReference type="EMBL" id="RBUA01000097">
    <property type="protein sequence ID" value="RMU66333.1"/>
    <property type="molecule type" value="Genomic_DNA"/>
</dbReference>
<evidence type="ECO:0008006" key="4">
    <source>
        <dbReference type="Google" id="ProtNLM"/>
    </source>
</evidence>
<evidence type="ECO:0000256" key="1">
    <source>
        <dbReference type="SAM" id="SignalP"/>
    </source>
</evidence>
<dbReference type="RefSeq" id="WP_014717037.1">
    <property type="nucleotide sequence ID" value="NZ_RBUA01000097.1"/>
</dbReference>
<keyword evidence="1" id="KW-0732">Signal</keyword>
<feature type="chain" id="PRO_5018209894" description="Protein GltF" evidence="1">
    <location>
        <begin position="23"/>
        <end position="214"/>
    </location>
</feature>
<protein>
    <recommendedName>
        <fullName evidence="4">Protein GltF</fullName>
    </recommendedName>
</protein>